<dbReference type="PROSITE" id="PS00879">
    <property type="entry name" value="ODR_DC_2_2"/>
    <property type="match status" value="1"/>
</dbReference>
<keyword evidence="5" id="KW-0456">Lyase</keyword>
<dbReference type="OrthoDB" id="10048508at2759"/>
<evidence type="ECO:0000313" key="18">
    <source>
        <dbReference type="EMBL" id="CAF3960878.1"/>
    </source>
</evidence>
<comment type="similarity">
    <text evidence="2 12">Belongs to the Orn/Lys/Arg decarboxylase class-II family.</text>
</comment>
<dbReference type="InterPro" id="IPR022657">
    <property type="entry name" value="De-COase2_CS"/>
</dbReference>
<dbReference type="CDD" id="cd00622">
    <property type="entry name" value="PLPDE_III_ODC"/>
    <property type="match status" value="1"/>
</dbReference>
<evidence type="ECO:0000256" key="3">
    <source>
        <dbReference type="ARBA" id="ARBA00022898"/>
    </source>
</evidence>
<evidence type="ECO:0000256" key="10">
    <source>
        <dbReference type="ARBA" id="ARBA00049127"/>
    </source>
</evidence>
<feature type="active site" description="Proton donor" evidence="11">
    <location>
        <position position="369"/>
    </location>
</feature>
<protein>
    <recommendedName>
        <fullName evidence="7">ornithine decarboxylase</fullName>
        <ecNumber evidence="7">4.1.1.17</ecNumber>
    </recommendedName>
</protein>
<dbReference type="EMBL" id="CAJNOK010000476">
    <property type="protein sequence ID" value="CAF0756056.1"/>
    <property type="molecule type" value="Genomic_DNA"/>
</dbReference>
<proteinExistence type="inferred from homology"/>
<dbReference type="Gene3D" id="2.40.37.10">
    <property type="entry name" value="Lyase, Ornithine Decarboxylase, Chain A, domain 1"/>
    <property type="match status" value="1"/>
</dbReference>
<feature type="domain" description="Orn/DAP/Arg decarboxylase 2 C-terminal" evidence="13">
    <location>
        <begin position="307"/>
        <end position="397"/>
    </location>
</feature>
<dbReference type="EC" id="4.1.1.17" evidence="7"/>
<accession>A0A814W478</accession>
<dbReference type="GO" id="GO:0004586">
    <property type="term" value="F:ornithine decarboxylase activity"/>
    <property type="evidence" value="ECO:0007669"/>
    <property type="project" value="UniProtKB-EC"/>
</dbReference>
<dbReference type="Gene3D" id="3.20.20.10">
    <property type="entry name" value="Alanine racemase"/>
    <property type="match status" value="1"/>
</dbReference>
<dbReference type="AlphaFoldDB" id="A0A814W478"/>
<evidence type="ECO:0000256" key="5">
    <source>
        <dbReference type="ARBA" id="ARBA00023239"/>
    </source>
</evidence>
<dbReference type="EMBL" id="CAJOBA010000476">
    <property type="protein sequence ID" value="CAF3535304.1"/>
    <property type="molecule type" value="Genomic_DNA"/>
</dbReference>
<name>A0A814W478_9BILA</name>
<dbReference type="EMBL" id="CAJNOQ010008411">
    <property type="protein sequence ID" value="CAF1196494.1"/>
    <property type="molecule type" value="Genomic_DNA"/>
</dbReference>
<dbReference type="PANTHER" id="PTHR11482">
    <property type="entry name" value="ARGININE/DIAMINOPIMELATE/ORNITHINE DECARBOXYLASE"/>
    <property type="match status" value="1"/>
</dbReference>
<dbReference type="InterPro" id="IPR002433">
    <property type="entry name" value="Orn_de-COase"/>
</dbReference>
<dbReference type="Proteomes" id="UP000681722">
    <property type="component" value="Unassembled WGS sequence"/>
</dbReference>
<dbReference type="PANTHER" id="PTHR11482:SF6">
    <property type="entry name" value="ORNITHINE DECARBOXYLASE 1-RELATED"/>
    <property type="match status" value="1"/>
</dbReference>
<dbReference type="InterPro" id="IPR022643">
    <property type="entry name" value="De-COase2_C"/>
</dbReference>
<evidence type="ECO:0000256" key="7">
    <source>
        <dbReference type="ARBA" id="ARBA00034138"/>
    </source>
</evidence>
<evidence type="ECO:0000259" key="13">
    <source>
        <dbReference type="Pfam" id="PF00278"/>
    </source>
</evidence>
<dbReference type="FunFam" id="3.20.20.10:FF:000008">
    <property type="entry name" value="Ornithine decarboxylase"/>
    <property type="match status" value="1"/>
</dbReference>
<evidence type="ECO:0000256" key="1">
    <source>
        <dbReference type="ARBA" id="ARBA00001933"/>
    </source>
</evidence>
<dbReference type="InterPro" id="IPR000183">
    <property type="entry name" value="Orn/DAP/Arg_de-COase"/>
</dbReference>
<evidence type="ECO:0000313" key="15">
    <source>
        <dbReference type="EMBL" id="CAF0756056.1"/>
    </source>
</evidence>
<evidence type="ECO:0000256" key="12">
    <source>
        <dbReference type="RuleBase" id="RU003737"/>
    </source>
</evidence>
<dbReference type="PROSITE" id="PS00878">
    <property type="entry name" value="ODR_DC_2_1"/>
    <property type="match status" value="1"/>
</dbReference>
<evidence type="ECO:0000256" key="8">
    <source>
        <dbReference type="ARBA" id="ARBA00037173"/>
    </source>
</evidence>
<comment type="catalytic activity">
    <reaction evidence="10">
        <text>L-ornithine + H(+) = putrescine + CO2</text>
        <dbReference type="Rhea" id="RHEA:22964"/>
        <dbReference type="ChEBI" id="CHEBI:15378"/>
        <dbReference type="ChEBI" id="CHEBI:16526"/>
        <dbReference type="ChEBI" id="CHEBI:46911"/>
        <dbReference type="ChEBI" id="CHEBI:326268"/>
        <dbReference type="EC" id="4.1.1.17"/>
    </reaction>
</comment>
<dbReference type="SUPFAM" id="SSF51419">
    <property type="entry name" value="PLP-binding barrel"/>
    <property type="match status" value="1"/>
</dbReference>
<evidence type="ECO:0000256" key="6">
    <source>
        <dbReference type="ARBA" id="ARBA00034115"/>
    </source>
</evidence>
<dbReference type="EMBL" id="CAJOBC010008412">
    <property type="protein sequence ID" value="CAF3960878.1"/>
    <property type="molecule type" value="Genomic_DNA"/>
</dbReference>
<comment type="function">
    <text evidence="8">Catalyzes the first and rate-limiting step of polyamine biosynthesis that converts ornithine into putrescine, which is the precursor for the polyamines, spermidine and spermine. Polyamines are essential for cell proliferation and are implicated in cellular processes, ranging from DNA replication to apoptosis.</text>
</comment>
<dbReference type="GO" id="GO:0005737">
    <property type="term" value="C:cytoplasm"/>
    <property type="evidence" value="ECO:0007669"/>
    <property type="project" value="TreeGrafter"/>
</dbReference>
<dbReference type="Proteomes" id="UP000663829">
    <property type="component" value="Unassembled WGS sequence"/>
</dbReference>
<comment type="caution">
    <text evidence="16">The sequence shown here is derived from an EMBL/GenBank/DDBJ whole genome shotgun (WGS) entry which is preliminary data.</text>
</comment>
<gene>
    <name evidence="16" type="ORF">GPM918_LOCUS23489</name>
    <name evidence="15" type="ORF">OVA965_LOCUS2288</name>
    <name evidence="18" type="ORF">SRO942_LOCUS23488</name>
    <name evidence="17" type="ORF">TMI583_LOCUS2288</name>
</gene>
<comment type="cofactor">
    <cofactor evidence="1 11">
        <name>pyridoxal 5'-phosphate</name>
        <dbReference type="ChEBI" id="CHEBI:597326"/>
    </cofactor>
</comment>
<feature type="modified residue" description="N6-(pyridoxal phosphate)lysine" evidence="11">
    <location>
        <position position="93"/>
    </location>
</feature>
<evidence type="ECO:0000313" key="19">
    <source>
        <dbReference type="Proteomes" id="UP000663829"/>
    </source>
</evidence>
<evidence type="ECO:0000256" key="9">
    <source>
        <dbReference type="ARBA" id="ARBA00046672"/>
    </source>
</evidence>
<keyword evidence="3 11" id="KW-0663">Pyridoxal phosphate</keyword>
<sequence>MPMLTENDDETTEQKTSAEVADFASKKSADGCTINACSPLTPVINSPHLRTIDEIVSVLQPSVPLYCIRYKYIKSISARFVATFPGTVLYAVKCNSDERVLQAVWEGGVHHFDCASPKEIELIQNLFPDGIIHFMNPIKNRHAIHSAYFKYGVRDFSVDTINELEKVIEVTKDQRSLGICVRLSVPNGHAMCDLSRKFGANIPDAVNILRRARSIAKCLGICFHVGSQCLDPAAYELALMMVRGVISQADVRIDVIDVGGGFPISYPNTVPPPLNLYFSAIERGFRALNLPAETAIWCEPGRALVAAACSLIVSVTARRDNILHINDGIFGNLHDAGPMNWQFPVRRIYFDSSISSYTVENFSFYGPACDDADFMQGPFFLPDDIEEGDFIEIGQIGAYTSALRTSFNGYGETLVAVVSDEPMIKTLDH</sequence>
<evidence type="ECO:0000256" key="2">
    <source>
        <dbReference type="ARBA" id="ARBA00008872"/>
    </source>
</evidence>
<dbReference type="Pfam" id="PF02784">
    <property type="entry name" value="Orn_Arg_deC_N"/>
    <property type="match status" value="1"/>
</dbReference>
<evidence type="ECO:0000256" key="4">
    <source>
        <dbReference type="ARBA" id="ARBA00023115"/>
    </source>
</evidence>
<keyword evidence="4" id="KW-0620">Polyamine biosynthesis</keyword>
<evidence type="ECO:0000259" key="14">
    <source>
        <dbReference type="Pfam" id="PF02784"/>
    </source>
</evidence>
<dbReference type="SUPFAM" id="SSF50621">
    <property type="entry name" value="Alanine racemase C-terminal domain-like"/>
    <property type="match status" value="1"/>
</dbReference>
<dbReference type="Pfam" id="PF00278">
    <property type="entry name" value="Orn_DAP_Arg_deC"/>
    <property type="match status" value="1"/>
</dbReference>
<dbReference type="InterPro" id="IPR029066">
    <property type="entry name" value="PLP-binding_barrel"/>
</dbReference>
<keyword evidence="19" id="KW-1185">Reference proteome</keyword>
<comment type="subunit">
    <text evidence="9">Homodimer. Only the dimer is catalytically active, as the active sites are constructed of residues from both monomers.</text>
</comment>
<comment type="pathway">
    <text evidence="6">Amine and polyamine biosynthesis; putrescine biosynthesis via L-ornithine pathway; putrescine from L-ornithine: step 1/1.</text>
</comment>
<evidence type="ECO:0000256" key="11">
    <source>
        <dbReference type="PIRSR" id="PIRSR600183-50"/>
    </source>
</evidence>
<evidence type="ECO:0000313" key="17">
    <source>
        <dbReference type="EMBL" id="CAF3535304.1"/>
    </source>
</evidence>
<dbReference type="Proteomes" id="UP000677228">
    <property type="component" value="Unassembled WGS sequence"/>
</dbReference>
<reference evidence="16" key="1">
    <citation type="submission" date="2021-02" db="EMBL/GenBank/DDBJ databases">
        <authorList>
            <person name="Nowell W R."/>
        </authorList>
    </citation>
    <scope>NUCLEOTIDE SEQUENCE</scope>
</reference>
<dbReference type="PRINTS" id="PR01179">
    <property type="entry name" value="ODADCRBXLASE"/>
</dbReference>
<dbReference type="GO" id="GO:0033387">
    <property type="term" value="P:putrescine biosynthetic process from arginine, via ornithine"/>
    <property type="evidence" value="ECO:0007669"/>
    <property type="project" value="TreeGrafter"/>
</dbReference>
<dbReference type="InterPro" id="IPR022653">
    <property type="entry name" value="De-COase2_pyr-phos_BS"/>
</dbReference>
<dbReference type="Proteomes" id="UP000682733">
    <property type="component" value="Unassembled WGS sequence"/>
</dbReference>
<feature type="domain" description="Orn/DAP/Arg decarboxylase 2 N-terminal" evidence="14">
    <location>
        <begin position="80"/>
        <end position="306"/>
    </location>
</feature>
<organism evidence="16 19">
    <name type="scientific">Didymodactylos carnosus</name>
    <dbReference type="NCBI Taxonomy" id="1234261"/>
    <lineage>
        <taxon>Eukaryota</taxon>
        <taxon>Metazoa</taxon>
        <taxon>Spiralia</taxon>
        <taxon>Gnathifera</taxon>
        <taxon>Rotifera</taxon>
        <taxon>Eurotatoria</taxon>
        <taxon>Bdelloidea</taxon>
        <taxon>Philodinida</taxon>
        <taxon>Philodinidae</taxon>
        <taxon>Didymodactylos</taxon>
    </lineage>
</organism>
<evidence type="ECO:0000313" key="16">
    <source>
        <dbReference type="EMBL" id="CAF1196494.1"/>
    </source>
</evidence>
<dbReference type="InterPro" id="IPR009006">
    <property type="entry name" value="Ala_racemase/Decarboxylase_C"/>
</dbReference>
<dbReference type="InterPro" id="IPR022644">
    <property type="entry name" value="De-COase2_N"/>
</dbReference>